<reference evidence="1 2" key="1">
    <citation type="submission" date="2014-06" db="EMBL/GenBank/DDBJ databases">
        <title>Helicobacter pullorum isolates in fresh chicken meat - phenotypic and genotypic features.</title>
        <authorList>
            <person name="Borges V."/>
            <person name="Santos A."/>
            <person name="Correia C.B."/>
            <person name="Saraiva M."/>
            <person name="Menard A."/>
            <person name="Vieira L."/>
            <person name="Sampaio D.A."/>
            <person name="Gomes J.P."/>
            <person name="Oleastro M."/>
        </authorList>
    </citation>
    <scope>NUCLEOTIDE SEQUENCE [LARGE SCALE GENOMIC DNA]</scope>
    <source>
        <strain evidence="1 2">229334/12</strain>
    </source>
</reference>
<name>A0A0N0LT34_9HELI</name>
<comment type="caution">
    <text evidence="1">The sequence shown here is derived from an EMBL/GenBank/DDBJ whole genome shotgun (WGS) entry which is preliminary data.</text>
</comment>
<accession>A0A0N0LT34</accession>
<dbReference type="PATRIC" id="fig|35818.11.peg.1659"/>
<evidence type="ECO:0000313" key="2">
    <source>
        <dbReference type="Proteomes" id="UP000037997"/>
    </source>
</evidence>
<sequence length="82" mass="9644">MKGMKMKFHKALKKAREIAYDTEYCATMYRKYQDTELGFEVDGVSFKSINVTDDKPIRKRSFSIDDFLAKDWVVLNVYGEEC</sequence>
<protein>
    <submittedName>
        <fullName evidence="1">Uncharacterized protein</fullName>
    </submittedName>
</protein>
<dbReference type="Proteomes" id="UP000037997">
    <property type="component" value="Unassembled WGS sequence"/>
</dbReference>
<evidence type="ECO:0000313" key="1">
    <source>
        <dbReference type="EMBL" id="KPH55451.1"/>
    </source>
</evidence>
<organism evidence="1 2">
    <name type="scientific">Helicobacter pullorum</name>
    <dbReference type="NCBI Taxonomy" id="35818"/>
    <lineage>
        <taxon>Bacteria</taxon>
        <taxon>Pseudomonadati</taxon>
        <taxon>Campylobacterota</taxon>
        <taxon>Epsilonproteobacteria</taxon>
        <taxon>Campylobacterales</taxon>
        <taxon>Helicobacteraceae</taxon>
        <taxon>Helicobacter</taxon>
    </lineage>
</organism>
<dbReference type="AlphaFoldDB" id="A0A0N0LT34"/>
<dbReference type="EMBL" id="JNOC01000043">
    <property type="protein sequence ID" value="KPH55451.1"/>
    <property type="molecule type" value="Genomic_DNA"/>
</dbReference>
<proteinExistence type="predicted"/>
<gene>
    <name evidence="1" type="ORF">HPU229334_08375</name>
</gene>